<evidence type="ECO:0000259" key="11">
    <source>
        <dbReference type="Pfam" id="PF08545"/>
    </source>
</evidence>
<keyword evidence="7 9" id="KW-0511">Multifunctional enzyme</keyword>
<keyword evidence="5 9" id="KW-0443">Lipid metabolism</keyword>
<dbReference type="InterPro" id="IPR004655">
    <property type="entry name" value="FabH"/>
</dbReference>
<dbReference type="PANTHER" id="PTHR43091">
    <property type="entry name" value="3-OXOACYL-[ACYL-CARRIER-PROTEIN] SYNTHASE"/>
    <property type="match status" value="1"/>
</dbReference>
<feature type="region of interest" description="ACP-binding" evidence="9">
    <location>
        <begin position="260"/>
        <end position="264"/>
    </location>
</feature>
<keyword evidence="4 9" id="KW-0276">Fatty acid metabolism</keyword>
<comment type="caution">
    <text evidence="12">The sequence shown here is derived from an EMBL/GenBank/DDBJ whole genome shotgun (WGS) entry which is preliminary data.</text>
</comment>
<accession>A0ABQ4DKT1</accession>
<organism evidence="12 13">
    <name type="scientific">Cellulomonas phragmiteti</name>
    <dbReference type="NCBI Taxonomy" id="478780"/>
    <lineage>
        <taxon>Bacteria</taxon>
        <taxon>Bacillati</taxon>
        <taxon>Actinomycetota</taxon>
        <taxon>Actinomycetes</taxon>
        <taxon>Micrococcales</taxon>
        <taxon>Cellulomonadaceae</taxon>
        <taxon>Cellulomonas</taxon>
    </lineage>
</organism>
<keyword evidence="3 9" id="KW-0808">Transferase</keyword>
<reference evidence="12 13" key="1">
    <citation type="submission" date="2021-01" db="EMBL/GenBank/DDBJ databases">
        <title>Whole genome shotgun sequence of Cellulomonas phragmiteti NBRC 110785.</title>
        <authorList>
            <person name="Komaki H."/>
            <person name="Tamura T."/>
        </authorList>
    </citation>
    <scope>NUCLEOTIDE SEQUENCE [LARGE SCALE GENOMIC DNA]</scope>
    <source>
        <strain evidence="12 13">NBRC 110785</strain>
    </source>
</reference>
<evidence type="ECO:0000256" key="3">
    <source>
        <dbReference type="ARBA" id="ARBA00022679"/>
    </source>
</evidence>
<feature type="domain" description="Beta-ketoacyl-[acyl-carrier-protein] synthase III N-terminal" evidence="11">
    <location>
        <begin position="118"/>
        <end position="195"/>
    </location>
</feature>
<evidence type="ECO:0000313" key="12">
    <source>
        <dbReference type="EMBL" id="GIG39960.1"/>
    </source>
</evidence>
<dbReference type="EMBL" id="BONP01000008">
    <property type="protein sequence ID" value="GIG39960.1"/>
    <property type="molecule type" value="Genomic_DNA"/>
</dbReference>
<dbReference type="InterPro" id="IPR013751">
    <property type="entry name" value="ACP_syn_III_N"/>
</dbReference>
<dbReference type="CDD" id="cd00830">
    <property type="entry name" value="KAS_III"/>
    <property type="match status" value="1"/>
</dbReference>
<evidence type="ECO:0000256" key="8">
    <source>
        <dbReference type="ARBA" id="ARBA00023315"/>
    </source>
</evidence>
<keyword evidence="9" id="KW-0963">Cytoplasm</keyword>
<comment type="subcellular location">
    <subcellularLocation>
        <location evidence="9">Cytoplasm</location>
    </subcellularLocation>
</comment>
<dbReference type="Proteomes" id="UP000614741">
    <property type="component" value="Unassembled WGS sequence"/>
</dbReference>
<dbReference type="HAMAP" id="MF_01815">
    <property type="entry name" value="FabH"/>
    <property type="match status" value="1"/>
</dbReference>
<comment type="domain">
    <text evidence="9">The last Arg residue of the ACP-binding site is essential for the weak association between ACP/AcpP and FabH.</text>
</comment>
<evidence type="ECO:0000313" key="13">
    <source>
        <dbReference type="Proteomes" id="UP000614741"/>
    </source>
</evidence>
<keyword evidence="13" id="KW-1185">Reference proteome</keyword>
<proteinExistence type="inferred from homology"/>
<comment type="similarity">
    <text evidence="1 9">Belongs to the thiolase-like superfamily. FabH family.</text>
</comment>
<evidence type="ECO:0000256" key="2">
    <source>
        <dbReference type="ARBA" id="ARBA00022516"/>
    </source>
</evidence>
<evidence type="ECO:0000256" key="1">
    <source>
        <dbReference type="ARBA" id="ARBA00008642"/>
    </source>
</evidence>
<comment type="subunit">
    <text evidence="9">Homodimer.</text>
</comment>
<evidence type="ECO:0000256" key="5">
    <source>
        <dbReference type="ARBA" id="ARBA00023098"/>
    </source>
</evidence>
<protein>
    <recommendedName>
        <fullName evidence="9">Beta-ketoacyl-[acyl-carrier-protein] synthase III</fullName>
        <shortName evidence="9">Beta-ketoacyl-ACP synthase III</shortName>
        <shortName evidence="9">KAS III</shortName>
        <ecNumber evidence="9">2.3.1.180</ecNumber>
    </recommendedName>
    <alternativeName>
        <fullName evidence="9">3-oxoacyl-[acyl-carrier-protein] synthase 3</fullName>
    </alternativeName>
    <alternativeName>
        <fullName evidence="9">3-oxoacyl-[acyl-carrier-protein] synthase III</fullName>
    </alternativeName>
</protein>
<feature type="active site" evidence="9">
    <location>
        <position position="290"/>
    </location>
</feature>
<dbReference type="Pfam" id="PF08545">
    <property type="entry name" value="ACP_syn_III"/>
    <property type="match status" value="1"/>
</dbReference>
<dbReference type="NCBIfam" id="TIGR00747">
    <property type="entry name" value="fabH"/>
    <property type="match status" value="1"/>
</dbReference>
<dbReference type="Pfam" id="PF08541">
    <property type="entry name" value="ACP_syn_III_C"/>
    <property type="match status" value="1"/>
</dbReference>
<gene>
    <name evidence="9" type="primary">fabH</name>
    <name evidence="12" type="ORF">Cph01nite_17220</name>
</gene>
<evidence type="ECO:0000256" key="7">
    <source>
        <dbReference type="ARBA" id="ARBA00023268"/>
    </source>
</evidence>
<keyword evidence="8 9" id="KW-0012">Acyltransferase</keyword>
<keyword evidence="6 9" id="KW-0275">Fatty acid biosynthesis</keyword>
<evidence type="ECO:0000256" key="9">
    <source>
        <dbReference type="HAMAP-Rule" id="MF_01815"/>
    </source>
</evidence>
<evidence type="ECO:0000256" key="6">
    <source>
        <dbReference type="ARBA" id="ARBA00023160"/>
    </source>
</evidence>
<dbReference type="SUPFAM" id="SSF53901">
    <property type="entry name" value="Thiolase-like"/>
    <property type="match status" value="1"/>
</dbReference>
<comment type="pathway">
    <text evidence="9">Lipid metabolism; fatty acid biosynthesis.</text>
</comment>
<keyword evidence="2 9" id="KW-0444">Lipid biosynthesis</keyword>
<comment type="function">
    <text evidence="9">Catalyzes the condensation reaction of fatty acid synthesis by the addition to an acyl acceptor of two carbons from malonyl-ACP. Catalyzes the first condensation reaction which initiates fatty acid synthesis and may therefore play a role in governing the total rate of fatty acid production. Possesses both acetoacetyl-ACP synthase and acetyl transacylase activities. Its substrate specificity determines the biosynthesis of branched-chain and/or straight-chain of fatty acids.</text>
</comment>
<dbReference type="EC" id="2.3.1.180" evidence="9"/>
<dbReference type="PANTHER" id="PTHR43091:SF1">
    <property type="entry name" value="BETA-KETOACYL-[ACYL-CARRIER-PROTEIN] SYNTHASE III, CHLOROPLASTIC"/>
    <property type="match status" value="1"/>
</dbReference>
<feature type="active site" evidence="9">
    <location>
        <position position="124"/>
    </location>
</feature>
<evidence type="ECO:0000256" key="4">
    <source>
        <dbReference type="ARBA" id="ARBA00022832"/>
    </source>
</evidence>
<dbReference type="NCBIfam" id="NF006829">
    <property type="entry name" value="PRK09352.1"/>
    <property type="match status" value="1"/>
</dbReference>
<dbReference type="InterPro" id="IPR016039">
    <property type="entry name" value="Thiolase-like"/>
</dbReference>
<dbReference type="Gene3D" id="3.40.47.10">
    <property type="match status" value="2"/>
</dbReference>
<sequence length="334" mass="34732">MTRPTLTQATGPAHTRILGLGGVRGERVVPNDDLVGPIDSSDEWIRQRTGIVTRRRAADGTDVLDLAEAAARAALDDAGLTGADIDAVILSTVTYFHQTPAGAAIVADRIGATPAAAFDISAACAGYCYGVGQADALVRAGTARHVLVIGAEKMSEFVDPTDRSISFLLGDGAGAVVIGPSDTPGIGPTVWGSDGAQAQAIRQTHSWVATRDEGAGWPTLRQEGQSVFKWAVWQMAPVAQKAMDAAGVTAADIEAFIPHQANMRIIDQMIKQLKLPESVVVARDIAETGNTSAASIPLAAERLRREGSIRPGALALQIGFGAGLVYAAQVVVLP</sequence>
<comment type="catalytic activity">
    <reaction evidence="9">
        <text>malonyl-[ACP] + acetyl-CoA + H(+) = 3-oxobutanoyl-[ACP] + CO2 + CoA</text>
        <dbReference type="Rhea" id="RHEA:12080"/>
        <dbReference type="Rhea" id="RHEA-COMP:9623"/>
        <dbReference type="Rhea" id="RHEA-COMP:9625"/>
        <dbReference type="ChEBI" id="CHEBI:15378"/>
        <dbReference type="ChEBI" id="CHEBI:16526"/>
        <dbReference type="ChEBI" id="CHEBI:57287"/>
        <dbReference type="ChEBI" id="CHEBI:57288"/>
        <dbReference type="ChEBI" id="CHEBI:78449"/>
        <dbReference type="ChEBI" id="CHEBI:78450"/>
        <dbReference type="EC" id="2.3.1.180"/>
    </reaction>
</comment>
<dbReference type="RefSeq" id="WP_203673279.1">
    <property type="nucleotide sequence ID" value="NZ_BONP01000008.1"/>
</dbReference>
<dbReference type="InterPro" id="IPR013747">
    <property type="entry name" value="ACP_syn_III_C"/>
</dbReference>
<name>A0ABQ4DKT1_9CELL</name>
<feature type="domain" description="Beta-ketoacyl-[acyl-carrier-protein] synthase III C-terminal" evidence="10">
    <location>
        <begin position="243"/>
        <end position="331"/>
    </location>
</feature>
<feature type="active site" evidence="9">
    <location>
        <position position="259"/>
    </location>
</feature>
<evidence type="ECO:0000259" key="10">
    <source>
        <dbReference type="Pfam" id="PF08541"/>
    </source>
</evidence>